<dbReference type="GO" id="GO:0004851">
    <property type="term" value="F:uroporphyrin-III C-methyltransferase activity"/>
    <property type="evidence" value="ECO:0007669"/>
    <property type="project" value="UniProtKB-EC"/>
</dbReference>
<dbReference type="RefSeq" id="WP_380018616.1">
    <property type="nucleotide sequence ID" value="NZ_JBHSHD010000002.1"/>
</dbReference>
<feature type="coiled-coil region" evidence="1">
    <location>
        <begin position="83"/>
        <end position="113"/>
    </location>
</feature>
<evidence type="ECO:0000256" key="2">
    <source>
        <dbReference type="SAM" id="MobiDB-lite"/>
    </source>
</evidence>
<dbReference type="Pfam" id="PF04375">
    <property type="entry name" value="HemX"/>
    <property type="match status" value="1"/>
</dbReference>
<keyword evidence="5" id="KW-1185">Reference proteome</keyword>
<dbReference type="EC" id="2.1.1.107" evidence="4"/>
<keyword evidence="3" id="KW-1133">Transmembrane helix</keyword>
<comment type="caution">
    <text evidence="4">The sequence shown here is derived from an EMBL/GenBank/DDBJ whole genome shotgun (WGS) entry which is preliminary data.</text>
</comment>
<evidence type="ECO:0000313" key="4">
    <source>
        <dbReference type="EMBL" id="MFC4818881.1"/>
    </source>
</evidence>
<evidence type="ECO:0000313" key="5">
    <source>
        <dbReference type="Proteomes" id="UP001595886"/>
    </source>
</evidence>
<dbReference type="PANTHER" id="PTHR38043:SF1">
    <property type="entry name" value="PROTEIN HEMX"/>
    <property type="match status" value="1"/>
</dbReference>
<protein>
    <submittedName>
        <fullName evidence="4">Uroporphyrinogen-III C-methyltransferase</fullName>
        <ecNumber evidence="4">2.1.1.107</ecNumber>
    </submittedName>
</protein>
<proteinExistence type="predicted"/>
<organism evidence="4 5">
    <name type="scientific">Dokdonella ginsengisoli</name>
    <dbReference type="NCBI Taxonomy" id="363846"/>
    <lineage>
        <taxon>Bacteria</taxon>
        <taxon>Pseudomonadati</taxon>
        <taxon>Pseudomonadota</taxon>
        <taxon>Gammaproteobacteria</taxon>
        <taxon>Lysobacterales</taxon>
        <taxon>Rhodanobacteraceae</taxon>
        <taxon>Dokdonella</taxon>
    </lineage>
</organism>
<keyword evidence="4" id="KW-0489">Methyltransferase</keyword>
<dbReference type="PANTHER" id="PTHR38043">
    <property type="entry name" value="PROTEIN HEMX"/>
    <property type="match status" value="1"/>
</dbReference>
<feature type="region of interest" description="Disordered" evidence="2">
    <location>
        <begin position="1"/>
        <end position="36"/>
    </location>
</feature>
<evidence type="ECO:0000256" key="3">
    <source>
        <dbReference type="SAM" id="Phobius"/>
    </source>
</evidence>
<dbReference type="GO" id="GO:0032259">
    <property type="term" value="P:methylation"/>
    <property type="evidence" value="ECO:0007669"/>
    <property type="project" value="UniProtKB-KW"/>
</dbReference>
<sequence length="367" mass="39040">MSDDTETALPAPAVEPVRREPESRPPQDPPPARRGGGLATSIALVALAAAGASLWFAYTLKQGQADAQASLRDDLQARVDDLARGAEQRKRDLDALRARLNDADGVNKSVREELLGLGERSRHLEDAVANLAEQRLSGRDALAMNEAEFLLQLAQERLSLFRDAHSAIAAYRLADSALAAAEDPVFASVRQTIGAERQALEASKPAETQATLAALERLRTQLPELARQTAPEEAAAPPSRWQSFLSQFVRVSHRDDATVAPRDVELVRSLTALDLRVAEAALLAGDADGYAAALARTRDGLSSGFEAKAAPVQEALAELNRLAAQPLAPALPELGTALKELRNLRATRALSHPPAAPAAPSNNEAGT</sequence>
<keyword evidence="1" id="KW-0175">Coiled coil</keyword>
<keyword evidence="3" id="KW-0812">Transmembrane</keyword>
<gene>
    <name evidence="4" type="ORF">ACFO6Q_01015</name>
</gene>
<name>A0ABV9QPW9_9GAMM</name>
<feature type="transmembrane region" description="Helical" evidence="3">
    <location>
        <begin position="38"/>
        <end position="58"/>
    </location>
</feature>
<accession>A0ABV9QPW9</accession>
<dbReference type="EMBL" id="JBHSHD010000002">
    <property type="protein sequence ID" value="MFC4818881.1"/>
    <property type="molecule type" value="Genomic_DNA"/>
</dbReference>
<feature type="compositionally biased region" description="Basic and acidic residues" evidence="2">
    <location>
        <begin position="16"/>
        <end position="25"/>
    </location>
</feature>
<dbReference type="Proteomes" id="UP001595886">
    <property type="component" value="Unassembled WGS sequence"/>
</dbReference>
<evidence type="ECO:0000256" key="1">
    <source>
        <dbReference type="SAM" id="Coils"/>
    </source>
</evidence>
<reference evidence="5" key="1">
    <citation type="journal article" date="2019" name="Int. J. Syst. Evol. Microbiol.">
        <title>The Global Catalogue of Microorganisms (GCM) 10K type strain sequencing project: providing services to taxonomists for standard genome sequencing and annotation.</title>
        <authorList>
            <consortium name="The Broad Institute Genomics Platform"/>
            <consortium name="The Broad Institute Genome Sequencing Center for Infectious Disease"/>
            <person name="Wu L."/>
            <person name="Ma J."/>
        </authorList>
    </citation>
    <scope>NUCLEOTIDE SEQUENCE [LARGE SCALE GENOMIC DNA]</scope>
    <source>
        <strain evidence="5">CCUG 30340</strain>
    </source>
</reference>
<keyword evidence="4" id="KW-0808">Transferase</keyword>
<dbReference type="InterPro" id="IPR007470">
    <property type="entry name" value="HemX"/>
</dbReference>
<keyword evidence="3" id="KW-0472">Membrane</keyword>